<dbReference type="Proteomes" id="UP001651158">
    <property type="component" value="Unassembled WGS sequence"/>
</dbReference>
<reference evidence="1 2" key="1">
    <citation type="journal article" date="2022" name="Front. Cell. Infect. Microbiol.">
        <title>The Genomes of Two Strains of Taenia crassiceps the Animal Model for the Study of Human Cysticercosis.</title>
        <authorList>
            <person name="Bobes R.J."/>
            <person name="Estrada K."/>
            <person name="Rios-Valencia D.G."/>
            <person name="Calderon-Gallegos A."/>
            <person name="de la Torre P."/>
            <person name="Carrero J.C."/>
            <person name="Sanchez-Flores A."/>
            <person name="Laclette J.P."/>
        </authorList>
    </citation>
    <scope>NUCLEOTIDE SEQUENCE [LARGE SCALE GENOMIC DNA]</scope>
    <source>
        <strain evidence="1">WFUcys</strain>
    </source>
</reference>
<evidence type="ECO:0000313" key="2">
    <source>
        <dbReference type="Proteomes" id="UP001651158"/>
    </source>
</evidence>
<dbReference type="EMBL" id="JAKROA010000009">
    <property type="protein sequence ID" value="KAL5105322.1"/>
    <property type="molecule type" value="Genomic_DNA"/>
</dbReference>
<organism evidence="1 2">
    <name type="scientific">Taenia crassiceps</name>
    <dbReference type="NCBI Taxonomy" id="6207"/>
    <lineage>
        <taxon>Eukaryota</taxon>
        <taxon>Metazoa</taxon>
        <taxon>Spiralia</taxon>
        <taxon>Lophotrochozoa</taxon>
        <taxon>Platyhelminthes</taxon>
        <taxon>Cestoda</taxon>
        <taxon>Eucestoda</taxon>
        <taxon>Cyclophyllidea</taxon>
        <taxon>Taeniidae</taxon>
        <taxon>Taenia</taxon>
    </lineage>
</organism>
<accession>A0ABR4Q6W9</accession>
<protein>
    <submittedName>
        <fullName evidence="1">Uncharacterized protein</fullName>
    </submittedName>
</protein>
<keyword evidence="2" id="KW-1185">Reference proteome</keyword>
<evidence type="ECO:0000313" key="1">
    <source>
        <dbReference type="EMBL" id="KAL5105322.1"/>
    </source>
</evidence>
<name>A0ABR4Q6W9_9CEST</name>
<proteinExistence type="predicted"/>
<sequence>MYSRCNIRRLRAGLKLGEPKRLNVKHCDEVSPITPECRAQSCDHQLRHARTATLAFNSTESVGNTLPPTSTYALHHPISTHVISSSTICFPHLTSSQLLSSRPVPCHLTQCHPISAYYMNVANGFELHPALMLD</sequence>
<gene>
    <name evidence="1" type="ORF">TcWFU_010463</name>
</gene>
<comment type="caution">
    <text evidence="1">The sequence shown here is derived from an EMBL/GenBank/DDBJ whole genome shotgun (WGS) entry which is preliminary data.</text>
</comment>